<dbReference type="SMART" id="SM00559">
    <property type="entry name" value="Ku78"/>
    <property type="match status" value="1"/>
</dbReference>
<dbReference type="GO" id="GO:0042162">
    <property type="term" value="F:telomeric DNA binding"/>
    <property type="evidence" value="ECO:0007669"/>
    <property type="project" value="TreeGrafter"/>
</dbReference>
<keyword evidence="13" id="KW-1185">Reference proteome</keyword>
<evidence type="ECO:0000259" key="12">
    <source>
        <dbReference type="SMART" id="SM00559"/>
    </source>
</evidence>
<keyword evidence="9" id="KW-0234">DNA repair</keyword>
<dbReference type="InterPro" id="IPR005161">
    <property type="entry name" value="Ku_N"/>
</dbReference>
<dbReference type="PANTHER" id="PTHR12604:SF4">
    <property type="entry name" value="X-RAY REPAIR CROSS-COMPLEMENTING PROTEIN 5"/>
    <property type="match status" value="1"/>
</dbReference>
<evidence type="ECO:0000256" key="2">
    <source>
        <dbReference type="ARBA" id="ARBA00022741"/>
    </source>
</evidence>
<dbReference type="PANTHER" id="PTHR12604">
    <property type="entry name" value="KU AUTOANTIGEN DNA HELICASE"/>
    <property type="match status" value="1"/>
</dbReference>
<dbReference type="GO" id="GO:0016787">
    <property type="term" value="F:hydrolase activity"/>
    <property type="evidence" value="ECO:0007669"/>
    <property type="project" value="UniProtKB-KW"/>
</dbReference>
<dbReference type="AlphaFoldDB" id="A0A183CH65"/>
<keyword evidence="5" id="KW-0347">Helicase</keyword>
<organism evidence="13 14">
    <name type="scientific">Globodera pallida</name>
    <name type="common">Potato cyst nematode worm</name>
    <name type="synonym">Heterodera pallida</name>
    <dbReference type="NCBI Taxonomy" id="36090"/>
    <lineage>
        <taxon>Eukaryota</taxon>
        <taxon>Metazoa</taxon>
        <taxon>Ecdysozoa</taxon>
        <taxon>Nematoda</taxon>
        <taxon>Chromadorea</taxon>
        <taxon>Rhabditida</taxon>
        <taxon>Tylenchina</taxon>
        <taxon>Tylenchomorpha</taxon>
        <taxon>Tylenchoidea</taxon>
        <taxon>Heteroderidae</taxon>
        <taxon>Heteroderinae</taxon>
        <taxon>Globodera</taxon>
    </lineage>
</organism>
<keyword evidence="2" id="KW-0547">Nucleotide-binding</keyword>
<reference evidence="13" key="2">
    <citation type="submission" date="2014-05" db="EMBL/GenBank/DDBJ databases">
        <title>The genome and life-stage specific transcriptomes of Globodera pallida elucidate key aspects of plant parasitism by a cyst nematode.</title>
        <authorList>
            <person name="Cotton J.A."/>
            <person name="Lilley C.J."/>
            <person name="Jones L.M."/>
            <person name="Kikuchi T."/>
            <person name="Reid A.J."/>
            <person name="Thorpe P."/>
            <person name="Tsai I.J."/>
            <person name="Beasley H."/>
            <person name="Blok V."/>
            <person name="Cock P.J.A."/>
            <person name="Van den Akker S.E."/>
            <person name="Holroyd N."/>
            <person name="Hunt M."/>
            <person name="Mantelin S."/>
            <person name="Naghra H."/>
            <person name="Pain A."/>
            <person name="Palomares-Rius J.E."/>
            <person name="Zarowiecki M."/>
            <person name="Berriman M."/>
            <person name="Jones J.T."/>
            <person name="Urwin P.E."/>
        </authorList>
    </citation>
    <scope>NUCLEOTIDE SEQUENCE [LARGE SCALE GENOMIC DNA]</scope>
    <source>
        <strain evidence="13">Lindley</strain>
    </source>
</reference>
<keyword evidence="3" id="KW-0227">DNA damage</keyword>
<evidence type="ECO:0000256" key="10">
    <source>
        <dbReference type="ARBA" id="ARBA00023242"/>
    </source>
</evidence>
<reference evidence="14" key="3">
    <citation type="submission" date="2016-06" db="UniProtKB">
        <authorList>
            <consortium name="WormBaseParasite"/>
        </authorList>
    </citation>
    <scope>IDENTIFICATION</scope>
</reference>
<feature type="region of interest" description="Disordered" evidence="11">
    <location>
        <begin position="1"/>
        <end position="47"/>
    </location>
</feature>
<dbReference type="Gene3D" id="1.10.1600.10">
    <property type="match status" value="1"/>
</dbReference>
<dbReference type="GO" id="GO:0006310">
    <property type="term" value="P:DNA recombination"/>
    <property type="evidence" value="ECO:0007669"/>
    <property type="project" value="UniProtKB-KW"/>
</dbReference>
<evidence type="ECO:0000256" key="7">
    <source>
        <dbReference type="ARBA" id="ARBA00023125"/>
    </source>
</evidence>
<evidence type="ECO:0000313" key="13">
    <source>
        <dbReference type="Proteomes" id="UP000050741"/>
    </source>
</evidence>
<dbReference type="InterPro" id="IPR006164">
    <property type="entry name" value="DNA_bd_Ku70/Ku80"/>
</dbReference>
<protein>
    <submittedName>
        <fullName evidence="14">Ku domain-containing protein</fullName>
    </submittedName>
</protein>
<dbReference type="Pfam" id="PF02735">
    <property type="entry name" value="Ku"/>
    <property type="match status" value="1"/>
</dbReference>
<dbReference type="WBParaSite" id="GPLIN_001222100">
    <property type="protein sequence ID" value="GPLIN_001222100"/>
    <property type="gene ID" value="GPLIN_001222100"/>
</dbReference>
<dbReference type="GO" id="GO:0005524">
    <property type="term" value="F:ATP binding"/>
    <property type="evidence" value="ECO:0007669"/>
    <property type="project" value="UniProtKB-KW"/>
</dbReference>
<dbReference type="Gene3D" id="2.40.290.10">
    <property type="match status" value="1"/>
</dbReference>
<dbReference type="GO" id="GO:0000723">
    <property type="term" value="P:telomere maintenance"/>
    <property type="evidence" value="ECO:0007669"/>
    <property type="project" value="TreeGrafter"/>
</dbReference>
<dbReference type="InterPro" id="IPR016194">
    <property type="entry name" value="SPOC-like_C_dom_sf"/>
</dbReference>
<evidence type="ECO:0000256" key="8">
    <source>
        <dbReference type="ARBA" id="ARBA00023172"/>
    </source>
</evidence>
<keyword evidence="6" id="KW-0067">ATP-binding</keyword>
<feature type="domain" description="Ku" evidence="12">
    <location>
        <begin position="364"/>
        <end position="504"/>
    </location>
</feature>
<evidence type="ECO:0000256" key="3">
    <source>
        <dbReference type="ARBA" id="ARBA00022763"/>
    </source>
</evidence>
<reference evidence="13" key="1">
    <citation type="submission" date="2013-12" db="EMBL/GenBank/DDBJ databases">
        <authorList>
            <person name="Aslett M."/>
        </authorList>
    </citation>
    <scope>NUCLEOTIDE SEQUENCE [LARGE SCALE GENOMIC DNA]</scope>
    <source>
        <strain evidence="13">Lindley</strain>
    </source>
</reference>
<keyword evidence="10" id="KW-0539">Nucleus</keyword>
<evidence type="ECO:0000256" key="6">
    <source>
        <dbReference type="ARBA" id="ARBA00022840"/>
    </source>
</evidence>
<dbReference type="GO" id="GO:0006303">
    <property type="term" value="P:double-strand break repair via nonhomologous end joining"/>
    <property type="evidence" value="ECO:0007669"/>
    <property type="project" value="InterPro"/>
</dbReference>
<dbReference type="SUPFAM" id="SSF53300">
    <property type="entry name" value="vWA-like"/>
    <property type="match status" value="1"/>
</dbReference>
<evidence type="ECO:0000256" key="4">
    <source>
        <dbReference type="ARBA" id="ARBA00022801"/>
    </source>
</evidence>
<evidence type="ECO:0000256" key="1">
    <source>
        <dbReference type="ARBA" id="ARBA00004123"/>
    </source>
</evidence>
<sequence>MSPPKRSKVSSVLTNDDGNEEGQMSDGEGTTEGKRKQKATKSKPRQKKAHDAFVLLVDVGCSSAESSAAAAQNDRETDLSRSVQIIDWILSRKIFTESTDHFSLMFFGHESTSNDDHPNVYVHNEQFDTARIEWLHVLQNEVQSNPKCPGNYVDALYAALDALKLHFDDASSAGNTVTGASVTLVSNLSGLNDVMTVMGEVEDIAARFRALRCDLLIVGPDLSDDSQLSKSQQLGHSFAKKLLAKIGGGNSYDFREGLSHLKLFIPKSVHPRGTPFDLELGKEFAVRVQMYVKNDDNPPLPLKFDPVGWNKDAAEGEQTQQLKKMRRYETVTDEVKAIKYDQIDQASDAAFASMGQLAPVVPSGRFIDKDQITRAFRYGTTIVPFGEEVAKVVEYEREGKQLQLLQFVRKENILPQFIMNCCRYILPAQGDTTAHTTISALCQAMIDLGVVALCRYAYNINSNPRMACLIPKISRETNYPVLIHYLMPFRDDFRYFDFPTIKTPLTKYQLDLMDSYIDALMLYDEGSNVEQLKKQKLHDPRLQYECQLLRDRAMHPDKEGMELTAEDHQKLLETLAPPKQQLDMALTVLDEIREEFPLELNENTRMAAFRTSRGRMETLGQVDDRLQPIASSTDGKEMAQDWKRELAKKEEAD</sequence>
<dbReference type="GO" id="GO:0043564">
    <property type="term" value="C:Ku70:Ku80 complex"/>
    <property type="evidence" value="ECO:0007669"/>
    <property type="project" value="TreeGrafter"/>
</dbReference>
<dbReference type="GO" id="GO:0003690">
    <property type="term" value="F:double-stranded DNA binding"/>
    <property type="evidence" value="ECO:0007669"/>
    <property type="project" value="TreeGrafter"/>
</dbReference>
<keyword evidence="8" id="KW-0233">DNA recombination</keyword>
<evidence type="ECO:0000256" key="11">
    <source>
        <dbReference type="SAM" id="MobiDB-lite"/>
    </source>
</evidence>
<feature type="compositionally biased region" description="Basic and acidic residues" evidence="11">
    <location>
        <begin position="634"/>
        <end position="653"/>
    </location>
</feature>
<keyword evidence="7" id="KW-0238">DNA-binding</keyword>
<name>A0A183CH65_GLOPA</name>
<keyword evidence="4" id="KW-0378">Hydrolase</keyword>
<comment type="subcellular location">
    <subcellularLocation>
        <location evidence="1">Nucleus</location>
    </subcellularLocation>
</comment>
<feature type="region of interest" description="Disordered" evidence="11">
    <location>
        <begin position="626"/>
        <end position="653"/>
    </location>
</feature>
<dbReference type="Proteomes" id="UP000050741">
    <property type="component" value="Unassembled WGS sequence"/>
</dbReference>
<dbReference type="GO" id="GO:0004386">
    <property type="term" value="F:helicase activity"/>
    <property type="evidence" value="ECO:0007669"/>
    <property type="project" value="UniProtKB-KW"/>
</dbReference>
<evidence type="ECO:0000313" key="14">
    <source>
        <dbReference type="WBParaSite" id="GPLIN_001222100"/>
    </source>
</evidence>
<dbReference type="Gene3D" id="3.40.50.410">
    <property type="entry name" value="von Willebrand factor, type A domain"/>
    <property type="match status" value="1"/>
</dbReference>
<accession>A0A183CH65</accession>
<evidence type="ECO:0000256" key="9">
    <source>
        <dbReference type="ARBA" id="ARBA00023204"/>
    </source>
</evidence>
<dbReference type="Pfam" id="PF03731">
    <property type="entry name" value="Ku_N"/>
    <property type="match status" value="1"/>
</dbReference>
<evidence type="ECO:0000256" key="5">
    <source>
        <dbReference type="ARBA" id="ARBA00022806"/>
    </source>
</evidence>
<proteinExistence type="predicted"/>
<dbReference type="SUPFAM" id="SSF100939">
    <property type="entry name" value="SPOC domain-like"/>
    <property type="match status" value="1"/>
</dbReference>
<feature type="compositionally biased region" description="Basic residues" evidence="11">
    <location>
        <begin position="35"/>
        <end position="47"/>
    </location>
</feature>
<dbReference type="InterPro" id="IPR036465">
    <property type="entry name" value="vWFA_dom_sf"/>
</dbReference>